<dbReference type="EMBL" id="OX596088">
    <property type="protein sequence ID" value="CAN0515720.1"/>
    <property type="molecule type" value="Genomic_DNA"/>
</dbReference>
<gene>
    <name evidence="1" type="ORF">MRATA1EN22A_LOCUS23458</name>
</gene>
<accession>A0AC59ZV98</accession>
<protein>
    <submittedName>
        <fullName evidence="1">Uncharacterized protein</fullName>
    </submittedName>
</protein>
<name>A0AC59ZV98_RANTA</name>
<dbReference type="Proteomes" id="UP001162501">
    <property type="component" value="Chromosome 4"/>
</dbReference>
<organism evidence="1 2">
    <name type="scientific">Rangifer tarandus platyrhynchus</name>
    <name type="common">Svalbard reindeer</name>
    <dbReference type="NCBI Taxonomy" id="3082113"/>
    <lineage>
        <taxon>Eukaryota</taxon>
        <taxon>Metazoa</taxon>
        <taxon>Chordata</taxon>
        <taxon>Craniata</taxon>
        <taxon>Vertebrata</taxon>
        <taxon>Euteleostomi</taxon>
        <taxon>Mammalia</taxon>
        <taxon>Eutheria</taxon>
        <taxon>Laurasiatheria</taxon>
        <taxon>Artiodactyla</taxon>
        <taxon>Ruminantia</taxon>
        <taxon>Pecora</taxon>
        <taxon>Cervidae</taxon>
        <taxon>Odocoileinae</taxon>
        <taxon>Rangifer</taxon>
    </lineage>
</organism>
<reference evidence="1" key="2">
    <citation type="submission" date="2025-03" db="EMBL/GenBank/DDBJ databases">
        <authorList>
            <consortium name="ELIXIR-Norway"/>
            <consortium name="Elixir Norway"/>
        </authorList>
    </citation>
    <scope>NUCLEOTIDE SEQUENCE</scope>
</reference>
<reference evidence="1" key="1">
    <citation type="submission" date="2023-05" db="EMBL/GenBank/DDBJ databases">
        <authorList>
            <consortium name="ELIXIR-Norway"/>
        </authorList>
    </citation>
    <scope>NUCLEOTIDE SEQUENCE</scope>
</reference>
<proteinExistence type="predicted"/>
<sequence>MPSHCTNCDSRMWQLSQRPGFQPVWRQCSVAKLYLTLCDPMDCSPPGFSVRGILQARMLQRVTISSRDLPNARIEPLSPAWQADPLPLHQLVCQFIQHLLNK</sequence>
<evidence type="ECO:0000313" key="1">
    <source>
        <dbReference type="EMBL" id="CAN0515720.1"/>
    </source>
</evidence>
<evidence type="ECO:0000313" key="2">
    <source>
        <dbReference type="Proteomes" id="UP001162501"/>
    </source>
</evidence>